<name>A0A1X7LDB1_9BURK</name>
<evidence type="ECO:0000256" key="4">
    <source>
        <dbReference type="ARBA" id="ARBA00023014"/>
    </source>
</evidence>
<organism evidence="8 9">
    <name type="scientific">Paraburkholderia susongensis</name>
    <dbReference type="NCBI Taxonomy" id="1515439"/>
    <lineage>
        <taxon>Bacteria</taxon>
        <taxon>Pseudomonadati</taxon>
        <taxon>Pseudomonadota</taxon>
        <taxon>Betaproteobacteria</taxon>
        <taxon>Burkholderiales</taxon>
        <taxon>Burkholderiaceae</taxon>
        <taxon>Paraburkholderia</taxon>
    </lineage>
</organism>
<dbReference type="GO" id="GO:0016836">
    <property type="term" value="F:hydro-lyase activity"/>
    <property type="evidence" value="ECO:0007669"/>
    <property type="project" value="UniProtKB-ARBA"/>
</dbReference>
<dbReference type="Pfam" id="PF24877">
    <property type="entry name" value="ILV_EDD_C"/>
    <property type="match status" value="1"/>
</dbReference>
<keyword evidence="5" id="KW-0456">Lyase</keyword>
<proteinExistence type="inferred from homology"/>
<dbReference type="InterPro" id="IPR042096">
    <property type="entry name" value="Dihydro-acid_dehy_C"/>
</dbReference>
<dbReference type="NCBIfam" id="NF009560">
    <property type="entry name" value="PRK13017.1"/>
    <property type="match status" value="1"/>
</dbReference>
<keyword evidence="4" id="KW-0411">Iron-sulfur</keyword>
<dbReference type="InterPro" id="IPR052352">
    <property type="entry name" value="Sugar_Degrad_Dehydratases"/>
</dbReference>
<dbReference type="STRING" id="1515439.SAMN06265784_105498"/>
<dbReference type="FunFam" id="3.50.30.80:FF:000001">
    <property type="entry name" value="Dihydroxy-acid dehydratase"/>
    <property type="match status" value="1"/>
</dbReference>
<reference evidence="9" key="1">
    <citation type="submission" date="2017-04" db="EMBL/GenBank/DDBJ databases">
        <authorList>
            <person name="Varghese N."/>
            <person name="Submissions S."/>
        </authorList>
    </citation>
    <scope>NUCLEOTIDE SEQUENCE [LARGE SCALE GENOMIC DNA]</scope>
    <source>
        <strain evidence="9">LMG 29540</strain>
    </source>
</reference>
<keyword evidence="9" id="KW-1185">Reference proteome</keyword>
<dbReference type="PROSITE" id="PS00886">
    <property type="entry name" value="ILVD_EDD_1"/>
    <property type="match status" value="1"/>
</dbReference>
<dbReference type="SUPFAM" id="SSF52016">
    <property type="entry name" value="LeuD/IlvD-like"/>
    <property type="match status" value="1"/>
</dbReference>
<accession>A0A1X7LDB1</accession>
<evidence type="ECO:0000256" key="3">
    <source>
        <dbReference type="ARBA" id="ARBA00023004"/>
    </source>
</evidence>
<dbReference type="NCBIfam" id="NF009559">
    <property type="entry name" value="PRK13016.1"/>
    <property type="match status" value="1"/>
</dbReference>
<feature type="domain" description="Dihydroxy-acid/6-phosphogluconate dehydratase N-terminal" evidence="6">
    <location>
        <begin position="43"/>
        <end position="354"/>
    </location>
</feature>
<dbReference type="NCBIfam" id="NF004784">
    <property type="entry name" value="PRK06131.1"/>
    <property type="match status" value="1"/>
</dbReference>
<feature type="domain" description="Dihydroxy-acid/6-phosphogluconate dehydratase C-terminal" evidence="7">
    <location>
        <begin position="364"/>
        <end position="557"/>
    </location>
</feature>
<dbReference type="GO" id="GO:0046872">
    <property type="term" value="F:metal ion binding"/>
    <property type="evidence" value="ECO:0007669"/>
    <property type="project" value="UniProtKB-KW"/>
</dbReference>
<dbReference type="Pfam" id="PF00920">
    <property type="entry name" value="ILVD_EDD_N"/>
    <property type="match status" value="1"/>
</dbReference>
<dbReference type="EMBL" id="FXAT01000005">
    <property type="protein sequence ID" value="SMG51831.1"/>
    <property type="molecule type" value="Genomic_DNA"/>
</dbReference>
<dbReference type="InterPro" id="IPR000581">
    <property type="entry name" value="ILV_EDD_N"/>
</dbReference>
<dbReference type="PANTHER" id="PTHR43183">
    <property type="entry name" value="HYPOTHETICAL DIHYDROXYACID DEHYDRATASE (EUROFUNG)-RELATED"/>
    <property type="match status" value="1"/>
</dbReference>
<dbReference type="InterPro" id="IPR037237">
    <property type="entry name" value="IlvD/EDD_N"/>
</dbReference>
<evidence type="ECO:0000313" key="9">
    <source>
        <dbReference type="Proteomes" id="UP000193228"/>
    </source>
</evidence>
<evidence type="ECO:0000256" key="5">
    <source>
        <dbReference type="ARBA" id="ARBA00023239"/>
    </source>
</evidence>
<dbReference type="InterPro" id="IPR056740">
    <property type="entry name" value="ILV_EDD_C"/>
</dbReference>
<gene>
    <name evidence="8" type="ORF">SAMN06265784_105498</name>
</gene>
<evidence type="ECO:0000259" key="6">
    <source>
        <dbReference type="Pfam" id="PF00920"/>
    </source>
</evidence>
<keyword evidence="2" id="KW-0479">Metal-binding</keyword>
<dbReference type="AlphaFoldDB" id="A0A1X7LDB1"/>
<evidence type="ECO:0000259" key="7">
    <source>
        <dbReference type="Pfam" id="PF24877"/>
    </source>
</evidence>
<comment type="similarity">
    <text evidence="1">Belongs to the IlvD/Edd family.</text>
</comment>
<protein>
    <submittedName>
        <fullName evidence="8">Dihydroxyacid dehydratase</fullName>
    </submittedName>
</protein>
<dbReference type="InterPro" id="IPR020558">
    <property type="entry name" value="DiOHA_6PGluconate_deHydtase_CS"/>
</dbReference>
<dbReference type="Proteomes" id="UP000193228">
    <property type="component" value="Unassembled WGS sequence"/>
</dbReference>
<dbReference type="RefSeq" id="WP_085485659.1">
    <property type="nucleotide sequence ID" value="NZ_FXAT01000005.1"/>
</dbReference>
<dbReference type="PANTHER" id="PTHR43183:SF2">
    <property type="entry name" value="DIHYDROXY-ACID DEHYDRATASE"/>
    <property type="match status" value="1"/>
</dbReference>
<dbReference type="GO" id="GO:0051536">
    <property type="term" value="F:iron-sulfur cluster binding"/>
    <property type="evidence" value="ECO:0007669"/>
    <property type="project" value="UniProtKB-KW"/>
</dbReference>
<keyword evidence="3" id="KW-0408">Iron</keyword>
<sequence>MTKRKTPEELRSHRWYGANDLRSFGHRSRTAQMGYNRDEYAGKPVIAILNTWSEINACHTHFRQRVEEVKRGIWQAGGFPVELPVQTLSEPFQKPTTMLYRNFLAMEAEETLRSYPADGVVLMGGCDKTTPALLMGAISMDLPAIFLPAGPMLRGNWNGVTLGSGSDSWKYWAELRAGTITPEDWQGIEGGIARSPGHCMTMGTASTMTSAAEALGFTLPGFASIPAPDSRHAQMAVHTGMRIVEMVWEDLKPSDLLTAGSVDNAVTTCLALSGSTNAVVHMIAVARRAGIELTLDRFDEIARCTPVLANIRPTGAYLMEDFFYAGGLRALLAELGELIDRSQKTVNGRTLGENLEGARIFNDDVIRRRTAALLPDSSLAVLRGNLAPDGAVIKPGAAEARLLVHTGRAVVFSDYNDMAARIDDEALDIDENSVIVLQHAGPVATGMPEWGQLPIPRKLLQKGVRDMVRISDARMSGTSYGACVLHVAPESFVGGPLALVQSGDLIELDVPQRKLNMLVSDEELARRKAAWIKPVPRFARGYGALHQAHVMQADRGCDFDFLQRGGAQASVDGVAGEGQAGEPEIH</sequence>
<dbReference type="OrthoDB" id="9807077at2"/>
<dbReference type="Gene3D" id="3.50.30.80">
    <property type="entry name" value="IlvD/EDD C-terminal domain-like"/>
    <property type="match status" value="1"/>
</dbReference>
<dbReference type="SUPFAM" id="SSF143975">
    <property type="entry name" value="IlvD/EDD N-terminal domain-like"/>
    <property type="match status" value="1"/>
</dbReference>
<evidence type="ECO:0000256" key="2">
    <source>
        <dbReference type="ARBA" id="ARBA00022723"/>
    </source>
</evidence>
<evidence type="ECO:0000313" key="8">
    <source>
        <dbReference type="EMBL" id="SMG51831.1"/>
    </source>
</evidence>
<evidence type="ECO:0000256" key="1">
    <source>
        <dbReference type="ARBA" id="ARBA00006486"/>
    </source>
</evidence>